<gene>
    <name evidence="8" type="primary">LOC106061495</name>
</gene>
<accession>A0A9U8E7M3</accession>
<feature type="domain" description="Fibronectin type-III" evidence="6">
    <location>
        <begin position="456"/>
        <end position="553"/>
    </location>
</feature>
<protein>
    <submittedName>
        <fullName evidence="8">Uncharacterized protein LOC106061495</fullName>
    </submittedName>
</protein>
<dbReference type="Gene3D" id="3.30.40.10">
    <property type="entry name" value="Zinc/RING finger domain, C3HC4 (zinc finger)"/>
    <property type="match status" value="1"/>
</dbReference>
<dbReference type="OMA" id="EANFIRC"/>
<organism evidence="7 8">
    <name type="scientific">Biomphalaria glabrata</name>
    <name type="common">Bloodfluke planorb</name>
    <name type="synonym">Freshwater snail</name>
    <dbReference type="NCBI Taxonomy" id="6526"/>
    <lineage>
        <taxon>Eukaryota</taxon>
        <taxon>Metazoa</taxon>
        <taxon>Spiralia</taxon>
        <taxon>Lophotrochozoa</taxon>
        <taxon>Mollusca</taxon>
        <taxon>Gastropoda</taxon>
        <taxon>Heterobranchia</taxon>
        <taxon>Euthyneura</taxon>
        <taxon>Panpulmonata</taxon>
        <taxon>Hygrophila</taxon>
        <taxon>Lymnaeoidea</taxon>
        <taxon>Planorbidae</taxon>
        <taxon>Biomphalaria</taxon>
    </lineage>
</organism>
<keyword evidence="2 4" id="KW-0863">Zinc-finger</keyword>
<reference evidence="8" key="1">
    <citation type="submission" date="2025-08" db="UniProtKB">
        <authorList>
            <consortium name="RefSeq"/>
        </authorList>
    </citation>
    <scope>IDENTIFICATION</scope>
</reference>
<evidence type="ECO:0000313" key="7">
    <source>
        <dbReference type="Proteomes" id="UP001165740"/>
    </source>
</evidence>
<keyword evidence="3" id="KW-0862">Zinc</keyword>
<dbReference type="SMART" id="SM00184">
    <property type="entry name" value="RING"/>
    <property type="match status" value="1"/>
</dbReference>
<dbReference type="InterPro" id="IPR003961">
    <property type="entry name" value="FN3_dom"/>
</dbReference>
<keyword evidence="7" id="KW-1185">Reference proteome</keyword>
<evidence type="ECO:0000259" key="6">
    <source>
        <dbReference type="PROSITE" id="PS50853"/>
    </source>
</evidence>
<evidence type="ECO:0000313" key="8">
    <source>
        <dbReference type="RefSeq" id="XP_013075113.2"/>
    </source>
</evidence>
<evidence type="ECO:0000259" key="5">
    <source>
        <dbReference type="PROSITE" id="PS50089"/>
    </source>
</evidence>
<sequence>MEIAQDLTCPVCLEFYTLPIILPCGHVLCRTPCAETILEANFIRCPVCRDNCYVHNGLSSLPRVLSLESIISKQKQTNLKGASLNGIDACAEQKLKHESDSARSNQDFPLESKRTEAEREIQSPLWTTCDPPTTCSAQLTYVLTLLQQSSADIPVSLSCSGHVSTLVQSSVSLYLNNQSETGAQSRLSRSSLTMSDSLTPNPHFYPLFDSSINLPSRPITKFDLLLPIYKLLPLTASSGYEHVVKGDDDDDTSSDADKCLLHSLVTCSYPKSSVAPCDNLNSAPSLLTPKSTNKITSEDNIHFQEEEPELISSQSQKSSLVDTEPNSLGSECQMAVQCLAKYNKVPKKPVLDLHMSSRSSDCVVLALAPPTVGDVIDGYEVVFGTWEQVQLNMEETVRARLSDSVNEAYCFIPIENLCQSTRYFFSVTAVNQEGHSPSSDPVHCRTLDPQDIHLQVPIILEIQSHTSSRSATVITSQRRQHQREMTKLFLLHRKEADVGTSFTWSGTRIERERCRHEVENLQPDTEYQFIVMVVGEGGRCQLSEKLWLKTSAS</sequence>
<evidence type="ECO:0000256" key="4">
    <source>
        <dbReference type="PROSITE-ProRule" id="PRU00175"/>
    </source>
</evidence>
<dbReference type="CDD" id="cd00063">
    <property type="entry name" value="FN3"/>
    <property type="match status" value="2"/>
</dbReference>
<dbReference type="SMART" id="SM00060">
    <property type="entry name" value="FN3"/>
    <property type="match status" value="2"/>
</dbReference>
<dbReference type="CDD" id="cd16449">
    <property type="entry name" value="RING-HC"/>
    <property type="match status" value="1"/>
</dbReference>
<dbReference type="InterPro" id="IPR013783">
    <property type="entry name" value="Ig-like_fold"/>
</dbReference>
<dbReference type="SUPFAM" id="SSF49265">
    <property type="entry name" value="Fibronectin type III"/>
    <property type="match status" value="1"/>
</dbReference>
<dbReference type="InterPro" id="IPR036116">
    <property type="entry name" value="FN3_sf"/>
</dbReference>
<proteinExistence type="predicted"/>
<dbReference type="InterPro" id="IPR001841">
    <property type="entry name" value="Znf_RING"/>
</dbReference>
<keyword evidence="1" id="KW-0479">Metal-binding</keyword>
<dbReference type="Gene3D" id="2.60.40.10">
    <property type="entry name" value="Immunoglobulins"/>
    <property type="match status" value="2"/>
</dbReference>
<dbReference type="PROSITE" id="PS50089">
    <property type="entry name" value="ZF_RING_2"/>
    <property type="match status" value="1"/>
</dbReference>
<dbReference type="GeneID" id="106061495"/>
<dbReference type="InterPro" id="IPR027370">
    <property type="entry name" value="Znf-RING_euk"/>
</dbReference>
<dbReference type="SUPFAM" id="SSF57850">
    <property type="entry name" value="RING/U-box"/>
    <property type="match status" value="1"/>
</dbReference>
<dbReference type="PROSITE" id="PS50853">
    <property type="entry name" value="FN3"/>
    <property type="match status" value="2"/>
</dbReference>
<name>A0A9U8E7M3_BIOGL</name>
<dbReference type="AlphaFoldDB" id="A0A9U8E7M3"/>
<feature type="domain" description="Fibronectin type-III" evidence="6">
    <location>
        <begin position="349"/>
        <end position="449"/>
    </location>
</feature>
<dbReference type="Pfam" id="PF00041">
    <property type="entry name" value="fn3"/>
    <property type="match status" value="1"/>
</dbReference>
<dbReference type="Pfam" id="PF13445">
    <property type="entry name" value="zf-RING_UBOX"/>
    <property type="match status" value="1"/>
</dbReference>
<evidence type="ECO:0000256" key="2">
    <source>
        <dbReference type="ARBA" id="ARBA00022771"/>
    </source>
</evidence>
<dbReference type="InterPro" id="IPR013083">
    <property type="entry name" value="Znf_RING/FYVE/PHD"/>
</dbReference>
<dbReference type="RefSeq" id="XP_013075113.2">
    <property type="nucleotide sequence ID" value="XM_013219659.2"/>
</dbReference>
<dbReference type="KEGG" id="bgt:106061495"/>
<feature type="domain" description="RING-type" evidence="5">
    <location>
        <begin position="9"/>
        <end position="49"/>
    </location>
</feature>
<dbReference type="GO" id="GO:0008270">
    <property type="term" value="F:zinc ion binding"/>
    <property type="evidence" value="ECO:0007669"/>
    <property type="project" value="UniProtKB-KW"/>
</dbReference>
<dbReference type="Proteomes" id="UP001165740">
    <property type="component" value="Chromosome 13"/>
</dbReference>
<evidence type="ECO:0000256" key="1">
    <source>
        <dbReference type="ARBA" id="ARBA00022723"/>
    </source>
</evidence>
<dbReference type="OrthoDB" id="9049620at2759"/>
<evidence type="ECO:0000256" key="3">
    <source>
        <dbReference type="ARBA" id="ARBA00022833"/>
    </source>
</evidence>